<evidence type="ECO:0000256" key="9">
    <source>
        <dbReference type="ARBA" id="ARBA00023065"/>
    </source>
</evidence>
<dbReference type="GO" id="GO:0016887">
    <property type="term" value="F:ATP hydrolysis activity"/>
    <property type="evidence" value="ECO:0007669"/>
    <property type="project" value="InterPro"/>
</dbReference>
<keyword evidence="9" id="KW-0406">Ion transport</keyword>
<dbReference type="SMART" id="SM00382">
    <property type="entry name" value="AAA"/>
    <property type="match status" value="1"/>
</dbReference>
<accession>A0A1M7HT75</accession>
<keyword evidence="13" id="KW-1185">Reference proteome</keyword>
<comment type="subcellular location">
    <subcellularLocation>
        <location evidence="1">Cell membrane</location>
        <topology evidence="1">Peripheral membrane protein</topology>
    </subcellularLocation>
</comment>
<organism evidence="12 13">
    <name type="scientific">Roseovarius pacificus</name>
    <dbReference type="NCBI Taxonomy" id="337701"/>
    <lineage>
        <taxon>Bacteria</taxon>
        <taxon>Pseudomonadati</taxon>
        <taxon>Pseudomonadota</taxon>
        <taxon>Alphaproteobacteria</taxon>
        <taxon>Rhodobacterales</taxon>
        <taxon>Roseobacteraceae</taxon>
        <taxon>Roseovarius</taxon>
    </lineage>
</organism>
<evidence type="ECO:0000256" key="3">
    <source>
        <dbReference type="ARBA" id="ARBA00022448"/>
    </source>
</evidence>
<dbReference type="SUPFAM" id="SSF52540">
    <property type="entry name" value="P-loop containing nucleoside triphosphate hydrolases"/>
    <property type="match status" value="1"/>
</dbReference>
<dbReference type="EMBL" id="FRBR01000013">
    <property type="protein sequence ID" value="SHM31650.1"/>
    <property type="molecule type" value="Genomic_DNA"/>
</dbReference>
<dbReference type="InterPro" id="IPR051535">
    <property type="entry name" value="Siderophore_ABC-ATPase"/>
</dbReference>
<evidence type="ECO:0000313" key="13">
    <source>
        <dbReference type="Proteomes" id="UP000183974"/>
    </source>
</evidence>
<dbReference type="Gene3D" id="3.40.50.300">
    <property type="entry name" value="P-loop containing nucleotide triphosphate hydrolases"/>
    <property type="match status" value="1"/>
</dbReference>
<sequence length="252" mass="27788">MIRVESLTKTYAGSTVVDIDALHLPQGGVTAIIGPNGAGKSTLLSMIGRLEIPSTGRVLLDGQDVRTFRNNTLARRLAVLKQDNTLAARLTVHDLVAFGRYPYSRGRPTQEDREQIDAALDLVGLQDFRYRFLDELSGGQRQRAFIAMVLAQDTEYALFDEPLNSLDINHAVGVMRLLGHAADEMGKTVVVVLHDLNFAARHADHIIAMQAGKVVEAGPVARIIREDLLRRLYDTGLTVTTRNNRVFVDVFG</sequence>
<dbReference type="InterPro" id="IPR027417">
    <property type="entry name" value="P-loop_NTPase"/>
</dbReference>
<dbReference type="STRING" id="337701.SAMN05444398_11392"/>
<evidence type="ECO:0000256" key="2">
    <source>
        <dbReference type="ARBA" id="ARBA00005417"/>
    </source>
</evidence>
<dbReference type="PANTHER" id="PTHR42771:SF3">
    <property type="entry name" value="PETROBACTIN IMPORT ATP-BINDING PROTEIN YCLP"/>
    <property type="match status" value="1"/>
</dbReference>
<keyword evidence="10" id="KW-0472">Membrane</keyword>
<dbReference type="GO" id="GO:0005524">
    <property type="term" value="F:ATP binding"/>
    <property type="evidence" value="ECO:0007669"/>
    <property type="project" value="UniProtKB-KW"/>
</dbReference>
<evidence type="ECO:0000256" key="1">
    <source>
        <dbReference type="ARBA" id="ARBA00004202"/>
    </source>
</evidence>
<proteinExistence type="inferred from homology"/>
<dbReference type="Proteomes" id="UP000183974">
    <property type="component" value="Unassembled WGS sequence"/>
</dbReference>
<feature type="domain" description="ABC transporter" evidence="11">
    <location>
        <begin position="2"/>
        <end position="236"/>
    </location>
</feature>
<evidence type="ECO:0000256" key="6">
    <source>
        <dbReference type="ARBA" id="ARBA00022741"/>
    </source>
</evidence>
<reference evidence="12 13" key="1">
    <citation type="submission" date="2016-11" db="EMBL/GenBank/DDBJ databases">
        <authorList>
            <person name="Jaros S."/>
            <person name="Januszkiewicz K."/>
            <person name="Wedrychowicz H."/>
        </authorList>
    </citation>
    <scope>NUCLEOTIDE SEQUENCE [LARGE SCALE GENOMIC DNA]</scope>
    <source>
        <strain evidence="12 13">DSM 29589</strain>
    </source>
</reference>
<keyword evidence="6" id="KW-0547">Nucleotide-binding</keyword>
<evidence type="ECO:0000313" key="12">
    <source>
        <dbReference type="EMBL" id="SHM31650.1"/>
    </source>
</evidence>
<dbReference type="CDD" id="cd03214">
    <property type="entry name" value="ABC_Iron-Siderophores_B12_Hemin"/>
    <property type="match status" value="1"/>
</dbReference>
<evidence type="ECO:0000256" key="8">
    <source>
        <dbReference type="ARBA" id="ARBA00023004"/>
    </source>
</evidence>
<dbReference type="RefSeq" id="WP_073036567.1">
    <property type="nucleotide sequence ID" value="NZ_BMLR01000013.1"/>
</dbReference>
<dbReference type="GO" id="GO:0006826">
    <property type="term" value="P:iron ion transport"/>
    <property type="evidence" value="ECO:0007669"/>
    <property type="project" value="UniProtKB-KW"/>
</dbReference>
<evidence type="ECO:0000259" key="11">
    <source>
        <dbReference type="PROSITE" id="PS50893"/>
    </source>
</evidence>
<dbReference type="PROSITE" id="PS00211">
    <property type="entry name" value="ABC_TRANSPORTER_1"/>
    <property type="match status" value="1"/>
</dbReference>
<dbReference type="FunFam" id="3.40.50.300:FF:000134">
    <property type="entry name" value="Iron-enterobactin ABC transporter ATP-binding protein"/>
    <property type="match status" value="1"/>
</dbReference>
<evidence type="ECO:0000256" key="7">
    <source>
        <dbReference type="ARBA" id="ARBA00022840"/>
    </source>
</evidence>
<protein>
    <submittedName>
        <fullName evidence="12">Iron complex transport system ATP-binding protein</fullName>
    </submittedName>
</protein>
<keyword evidence="3" id="KW-0813">Transport</keyword>
<dbReference type="AlphaFoldDB" id="A0A1M7HT75"/>
<dbReference type="InterPro" id="IPR003439">
    <property type="entry name" value="ABC_transporter-like_ATP-bd"/>
</dbReference>
<evidence type="ECO:0000256" key="5">
    <source>
        <dbReference type="ARBA" id="ARBA00022496"/>
    </source>
</evidence>
<keyword evidence="4" id="KW-1003">Cell membrane</keyword>
<evidence type="ECO:0000256" key="4">
    <source>
        <dbReference type="ARBA" id="ARBA00022475"/>
    </source>
</evidence>
<evidence type="ECO:0000256" key="10">
    <source>
        <dbReference type="ARBA" id="ARBA00023136"/>
    </source>
</evidence>
<dbReference type="GO" id="GO:0005886">
    <property type="term" value="C:plasma membrane"/>
    <property type="evidence" value="ECO:0007669"/>
    <property type="project" value="UniProtKB-SubCell"/>
</dbReference>
<dbReference type="InterPro" id="IPR017871">
    <property type="entry name" value="ABC_transporter-like_CS"/>
</dbReference>
<comment type="similarity">
    <text evidence="2">Belongs to the ABC transporter superfamily.</text>
</comment>
<dbReference type="PROSITE" id="PS50893">
    <property type="entry name" value="ABC_TRANSPORTER_2"/>
    <property type="match status" value="1"/>
</dbReference>
<name>A0A1M7HT75_9RHOB</name>
<dbReference type="PANTHER" id="PTHR42771">
    <property type="entry name" value="IRON(3+)-HYDROXAMATE IMPORT ATP-BINDING PROTEIN FHUC"/>
    <property type="match status" value="1"/>
</dbReference>
<gene>
    <name evidence="12" type="ORF">SAMN05444398_11392</name>
</gene>
<dbReference type="InterPro" id="IPR003593">
    <property type="entry name" value="AAA+_ATPase"/>
</dbReference>
<dbReference type="Pfam" id="PF00005">
    <property type="entry name" value="ABC_tran"/>
    <property type="match status" value="1"/>
</dbReference>
<dbReference type="OrthoDB" id="9805601at2"/>
<keyword evidence="5" id="KW-0410">Iron transport</keyword>
<keyword evidence="8" id="KW-0408">Iron</keyword>
<keyword evidence="7 12" id="KW-0067">ATP-binding</keyword>